<dbReference type="InterPro" id="IPR011065">
    <property type="entry name" value="Kunitz_inhibitor_STI-like_sf"/>
</dbReference>
<dbReference type="GO" id="GO:0004866">
    <property type="term" value="F:endopeptidase inhibitor activity"/>
    <property type="evidence" value="ECO:0007669"/>
    <property type="project" value="InterPro"/>
</dbReference>
<proteinExistence type="inferred from homology"/>
<evidence type="ECO:0000256" key="1">
    <source>
        <dbReference type="ARBA" id="ARBA00005440"/>
    </source>
</evidence>
<reference evidence="2" key="1">
    <citation type="journal article" date="2019" name="Sci. Rep.">
        <title>Draft genome of Tanacetum cinerariifolium, the natural source of mosquito coil.</title>
        <authorList>
            <person name="Yamashiro T."/>
            <person name="Shiraishi A."/>
            <person name="Satake H."/>
            <person name="Nakayama K."/>
        </authorList>
    </citation>
    <scope>NUCLEOTIDE SEQUENCE</scope>
</reference>
<dbReference type="AlphaFoldDB" id="A0A699QJJ2"/>
<comment type="similarity">
    <text evidence="1">Belongs to the protease inhibitor I3 (leguminous Kunitz-type inhibitor) family.</text>
</comment>
<dbReference type="InterPro" id="IPR002160">
    <property type="entry name" value="Prot_inh_Kunz-lg"/>
</dbReference>
<dbReference type="Gene3D" id="2.80.10.50">
    <property type="match status" value="1"/>
</dbReference>
<organism evidence="2">
    <name type="scientific">Tanacetum cinerariifolium</name>
    <name type="common">Dalmatian daisy</name>
    <name type="synonym">Chrysanthemum cinerariifolium</name>
    <dbReference type="NCBI Taxonomy" id="118510"/>
    <lineage>
        <taxon>Eukaryota</taxon>
        <taxon>Viridiplantae</taxon>
        <taxon>Streptophyta</taxon>
        <taxon>Embryophyta</taxon>
        <taxon>Tracheophyta</taxon>
        <taxon>Spermatophyta</taxon>
        <taxon>Magnoliopsida</taxon>
        <taxon>eudicotyledons</taxon>
        <taxon>Gunneridae</taxon>
        <taxon>Pentapetalae</taxon>
        <taxon>asterids</taxon>
        <taxon>campanulids</taxon>
        <taxon>Asterales</taxon>
        <taxon>Asteraceae</taxon>
        <taxon>Asteroideae</taxon>
        <taxon>Anthemideae</taxon>
        <taxon>Anthemidinae</taxon>
        <taxon>Tanacetum</taxon>
    </lineage>
</organism>
<gene>
    <name evidence="2" type="ORF">Tci_845822</name>
</gene>
<dbReference type="SUPFAM" id="SSF50386">
    <property type="entry name" value="STI-like"/>
    <property type="match status" value="1"/>
</dbReference>
<comment type="caution">
    <text evidence="2">The sequence shown here is derived from an EMBL/GenBank/DDBJ whole genome shotgun (WGS) entry which is preliminary data.</text>
</comment>
<protein>
    <submittedName>
        <fullName evidence="2">Kunitz trypsin inhibitor 2-like</fullName>
    </submittedName>
</protein>
<name>A0A699QJJ2_TANCI</name>
<dbReference type="EMBL" id="BKCJ011044489">
    <property type="protein sequence ID" value="GFC73852.1"/>
    <property type="molecule type" value="Genomic_DNA"/>
</dbReference>
<dbReference type="PANTHER" id="PTHR33107:SF5">
    <property type="entry name" value="KUNITZ TRYPSIN INHIBITOR 5"/>
    <property type="match status" value="1"/>
</dbReference>
<dbReference type="PANTHER" id="PTHR33107">
    <property type="entry name" value="KUNITZ TRYPSIN INHIBITOR 2"/>
    <property type="match status" value="1"/>
</dbReference>
<sequence length="94" mass="10344">ATTCGKAAVWRMAVSKGQRIVTIGGIIGRPGSQTKFNWFKIEKYDNDYKIVYCPTVCSMCRPLCGGVGSTIAKTGRRSLILSNEDPLKVKFKKV</sequence>
<dbReference type="Pfam" id="PF00197">
    <property type="entry name" value="Kunitz_legume"/>
    <property type="match status" value="1"/>
</dbReference>
<feature type="non-terminal residue" evidence="2">
    <location>
        <position position="1"/>
    </location>
</feature>
<evidence type="ECO:0000313" key="2">
    <source>
        <dbReference type="EMBL" id="GFC73852.1"/>
    </source>
</evidence>
<accession>A0A699QJJ2</accession>